<keyword evidence="2 4" id="KW-0521">NADP</keyword>
<dbReference type="InterPro" id="IPR028939">
    <property type="entry name" value="P5C_Rdtase_cat_N"/>
</dbReference>
<dbReference type="HAMAP" id="MF_01925">
    <property type="entry name" value="P5C_reductase"/>
    <property type="match status" value="1"/>
</dbReference>
<dbReference type="Gene3D" id="1.10.3730.10">
    <property type="entry name" value="ProC C-terminal domain-like"/>
    <property type="match status" value="1"/>
</dbReference>
<feature type="domain" description="Pyrroline-5-carboxylate reductase dimerisation" evidence="7">
    <location>
        <begin position="178"/>
        <end position="281"/>
    </location>
</feature>
<evidence type="ECO:0000313" key="8">
    <source>
        <dbReference type="EMBL" id="UYG17054.1"/>
    </source>
</evidence>
<organism evidence="8 9">
    <name type="scientific">Brachybacterium huguangmaarense</name>
    <dbReference type="NCBI Taxonomy" id="1652028"/>
    <lineage>
        <taxon>Bacteria</taxon>
        <taxon>Bacillati</taxon>
        <taxon>Actinomycetota</taxon>
        <taxon>Actinomycetes</taxon>
        <taxon>Micrococcales</taxon>
        <taxon>Dermabacteraceae</taxon>
        <taxon>Brachybacterium</taxon>
    </lineage>
</organism>
<dbReference type="NCBIfam" id="TIGR00112">
    <property type="entry name" value="proC"/>
    <property type="match status" value="1"/>
</dbReference>
<evidence type="ECO:0000259" key="6">
    <source>
        <dbReference type="Pfam" id="PF03807"/>
    </source>
</evidence>
<keyword evidence="4" id="KW-0028">Amino-acid biosynthesis</keyword>
<comment type="subcellular location">
    <subcellularLocation>
        <location evidence="4">Cytoplasm</location>
    </subcellularLocation>
</comment>
<keyword evidence="4" id="KW-0963">Cytoplasm</keyword>
<feature type="domain" description="Pyrroline-5-carboxylate reductase catalytic N-terminal" evidence="6">
    <location>
        <begin position="23"/>
        <end position="114"/>
    </location>
</feature>
<comment type="catalytic activity">
    <reaction evidence="4">
        <text>L-proline + NAD(+) = (S)-1-pyrroline-5-carboxylate + NADH + 2 H(+)</text>
        <dbReference type="Rhea" id="RHEA:14105"/>
        <dbReference type="ChEBI" id="CHEBI:15378"/>
        <dbReference type="ChEBI" id="CHEBI:17388"/>
        <dbReference type="ChEBI" id="CHEBI:57540"/>
        <dbReference type="ChEBI" id="CHEBI:57945"/>
        <dbReference type="ChEBI" id="CHEBI:60039"/>
        <dbReference type="EC" id="1.5.1.2"/>
    </reaction>
</comment>
<dbReference type="InterPro" id="IPR008927">
    <property type="entry name" value="6-PGluconate_DH-like_C_sf"/>
</dbReference>
<dbReference type="InterPro" id="IPR036291">
    <property type="entry name" value="NAD(P)-bd_dom_sf"/>
</dbReference>
<dbReference type="Proteomes" id="UP001164305">
    <property type="component" value="Chromosome"/>
</dbReference>
<gene>
    <name evidence="4 8" type="primary">proC</name>
    <name evidence="8" type="ORF">BRM3_01040</name>
</gene>
<keyword evidence="9" id="KW-1185">Reference proteome</keyword>
<dbReference type="GO" id="GO:0004735">
    <property type="term" value="F:pyrroline-5-carboxylate reductase activity"/>
    <property type="evidence" value="ECO:0007669"/>
    <property type="project" value="UniProtKB-EC"/>
</dbReference>
<dbReference type="SUPFAM" id="SSF48179">
    <property type="entry name" value="6-phosphogluconate dehydrogenase C-terminal domain-like"/>
    <property type="match status" value="1"/>
</dbReference>
<comment type="pathway">
    <text evidence="4">Amino-acid biosynthesis; L-proline biosynthesis; L-proline from L-glutamate 5-semialdehyde: step 1/1.</text>
</comment>
<dbReference type="InterPro" id="IPR029036">
    <property type="entry name" value="P5CR_dimer"/>
</dbReference>
<name>A0ABY6G1I4_9MICO</name>
<accession>A0ABY6G1I4</accession>
<dbReference type="Gene3D" id="3.40.50.720">
    <property type="entry name" value="NAD(P)-binding Rossmann-like Domain"/>
    <property type="match status" value="1"/>
</dbReference>
<dbReference type="Pfam" id="PF03807">
    <property type="entry name" value="F420_oxidored"/>
    <property type="match status" value="1"/>
</dbReference>
<dbReference type="PIRSF" id="PIRSF000193">
    <property type="entry name" value="Pyrrol-5-carb_rd"/>
    <property type="match status" value="1"/>
</dbReference>
<dbReference type="InterPro" id="IPR000304">
    <property type="entry name" value="Pyrroline-COOH_reductase"/>
</dbReference>
<evidence type="ECO:0000256" key="4">
    <source>
        <dbReference type="HAMAP-Rule" id="MF_01925"/>
    </source>
</evidence>
<evidence type="ECO:0000313" key="9">
    <source>
        <dbReference type="Proteomes" id="UP001164305"/>
    </source>
</evidence>
<dbReference type="SUPFAM" id="SSF51735">
    <property type="entry name" value="NAD(P)-binding Rossmann-fold domains"/>
    <property type="match status" value="1"/>
</dbReference>
<proteinExistence type="inferred from homology"/>
<evidence type="ECO:0000259" key="7">
    <source>
        <dbReference type="Pfam" id="PF14748"/>
    </source>
</evidence>
<dbReference type="PANTHER" id="PTHR11645">
    <property type="entry name" value="PYRROLINE-5-CARBOXYLATE REDUCTASE"/>
    <property type="match status" value="1"/>
</dbReference>
<evidence type="ECO:0000256" key="1">
    <source>
        <dbReference type="ARBA" id="ARBA00005525"/>
    </source>
</evidence>
<comment type="function">
    <text evidence="4">Catalyzes the reduction of 1-pyrroline-5-carboxylate (PCA) to L-proline.</text>
</comment>
<protein>
    <recommendedName>
        <fullName evidence="4 5">Pyrroline-5-carboxylate reductase</fullName>
        <shortName evidence="4">P5C reductase</shortName>
        <shortName evidence="4">P5CR</shortName>
        <ecNumber evidence="4 5">1.5.1.2</ecNumber>
    </recommendedName>
    <alternativeName>
        <fullName evidence="4">PCA reductase</fullName>
    </alternativeName>
</protein>
<comment type="catalytic activity">
    <reaction evidence="4">
        <text>L-proline + NADP(+) = (S)-1-pyrroline-5-carboxylate + NADPH + 2 H(+)</text>
        <dbReference type="Rhea" id="RHEA:14109"/>
        <dbReference type="ChEBI" id="CHEBI:15378"/>
        <dbReference type="ChEBI" id="CHEBI:17388"/>
        <dbReference type="ChEBI" id="CHEBI:57783"/>
        <dbReference type="ChEBI" id="CHEBI:58349"/>
        <dbReference type="ChEBI" id="CHEBI:60039"/>
        <dbReference type="EC" id="1.5.1.2"/>
    </reaction>
</comment>
<dbReference type="RefSeq" id="WP_263594263.1">
    <property type="nucleotide sequence ID" value="NZ_CP107020.1"/>
</dbReference>
<evidence type="ECO:0000256" key="3">
    <source>
        <dbReference type="ARBA" id="ARBA00023002"/>
    </source>
</evidence>
<dbReference type="Pfam" id="PF14748">
    <property type="entry name" value="P5CR_dimer"/>
    <property type="match status" value="1"/>
</dbReference>
<dbReference type="PANTHER" id="PTHR11645:SF0">
    <property type="entry name" value="PYRROLINE-5-CARBOXYLATE REDUCTASE 3"/>
    <property type="match status" value="1"/>
</dbReference>
<keyword evidence="4" id="KW-0641">Proline biosynthesis</keyword>
<reference evidence="8" key="1">
    <citation type="submission" date="2022-10" db="EMBL/GenBank/DDBJ databases">
        <title>Whole-Genome Sequencing of Brachybacterium huguangmaarense BRM-3, Isolated from Betula schmidtii.</title>
        <authorList>
            <person name="Haam D."/>
        </authorList>
    </citation>
    <scope>NUCLEOTIDE SEQUENCE</scope>
    <source>
        <strain evidence="8">BRM-3</strain>
    </source>
</reference>
<evidence type="ECO:0000256" key="2">
    <source>
        <dbReference type="ARBA" id="ARBA00022857"/>
    </source>
</evidence>
<comment type="similarity">
    <text evidence="1 4">Belongs to the pyrroline-5-carboxylate reductase family.</text>
</comment>
<evidence type="ECO:0000256" key="5">
    <source>
        <dbReference type="NCBIfam" id="TIGR00112"/>
    </source>
</evidence>
<dbReference type="EC" id="1.5.1.2" evidence="4 5"/>
<dbReference type="EMBL" id="CP107020">
    <property type="protein sequence ID" value="UYG17054.1"/>
    <property type="molecule type" value="Genomic_DNA"/>
</dbReference>
<keyword evidence="3 4" id="KW-0560">Oxidoreductase</keyword>
<sequence>MNDTAHAADPTTDATPDLSTTTLVVVGAGTMGGAFATAALAAGVTAQNLRVVNSSDESSRRAADRLGATAGSIEDVAHADVVVIGVKPYQLRATLPPLIEHLRPETVVISLAAGATLQSLTRDLGGHERLVRAMPNTPMAVGEGVTALMFTDAVPEEQRALTRDLLHASGIVEEISEGSVHAVIGAAGSAPAFVFYLMEAMIDEAVRQGLTRAVATRMVEQTVKGAAQLVIESGDHPAIARAGVSSPGGTTAEGVAALDRHGMRAGIAAAMEAAAAKSRAMSGE</sequence>